<feature type="signal peptide" evidence="2">
    <location>
        <begin position="1"/>
        <end position="24"/>
    </location>
</feature>
<dbReference type="AlphaFoldDB" id="A0A926NXG0"/>
<evidence type="ECO:0000313" key="3">
    <source>
        <dbReference type="EMBL" id="MBD1393613.1"/>
    </source>
</evidence>
<gene>
    <name evidence="3" type="ORF">IDJ76_10945</name>
</gene>
<organism evidence="3 4">
    <name type="scientific">Mucilaginibacter glaciei</name>
    <dbReference type="NCBI Taxonomy" id="2772109"/>
    <lineage>
        <taxon>Bacteria</taxon>
        <taxon>Pseudomonadati</taxon>
        <taxon>Bacteroidota</taxon>
        <taxon>Sphingobacteriia</taxon>
        <taxon>Sphingobacteriales</taxon>
        <taxon>Sphingobacteriaceae</taxon>
        <taxon>Mucilaginibacter</taxon>
    </lineage>
</organism>
<comment type="caution">
    <text evidence="3">The sequence shown here is derived from an EMBL/GenBank/DDBJ whole genome shotgun (WGS) entry which is preliminary data.</text>
</comment>
<evidence type="ECO:0000256" key="1">
    <source>
        <dbReference type="SAM" id="MobiDB-lite"/>
    </source>
</evidence>
<feature type="chain" id="PRO_5037229833" description="Adhesin domain-containing protein" evidence="2">
    <location>
        <begin position="25"/>
        <end position="441"/>
    </location>
</feature>
<keyword evidence="4" id="KW-1185">Reference proteome</keyword>
<keyword evidence="2" id="KW-0732">Signal</keyword>
<dbReference type="RefSeq" id="WP_191163354.1">
    <property type="nucleotide sequence ID" value="NZ_JACWMX010000004.1"/>
</dbReference>
<dbReference type="EMBL" id="JACWMX010000004">
    <property type="protein sequence ID" value="MBD1393613.1"/>
    <property type="molecule type" value="Genomic_DNA"/>
</dbReference>
<reference evidence="3" key="1">
    <citation type="submission" date="2020-09" db="EMBL/GenBank/DDBJ databases">
        <title>Novel species of Mucilaginibacter isolated from a glacier on the Tibetan Plateau.</title>
        <authorList>
            <person name="Liu Q."/>
            <person name="Xin Y.-H."/>
        </authorList>
    </citation>
    <scope>NUCLEOTIDE SEQUENCE</scope>
    <source>
        <strain evidence="3">ZB1P21</strain>
    </source>
</reference>
<evidence type="ECO:0000256" key="2">
    <source>
        <dbReference type="SAM" id="SignalP"/>
    </source>
</evidence>
<evidence type="ECO:0008006" key="5">
    <source>
        <dbReference type="Google" id="ProtNLM"/>
    </source>
</evidence>
<proteinExistence type="predicted"/>
<protein>
    <recommendedName>
        <fullName evidence="5">Adhesin domain-containing protein</fullName>
    </recommendedName>
</protein>
<evidence type="ECO:0000313" key="4">
    <source>
        <dbReference type="Proteomes" id="UP000619078"/>
    </source>
</evidence>
<feature type="region of interest" description="Disordered" evidence="1">
    <location>
        <begin position="392"/>
        <end position="413"/>
    </location>
</feature>
<accession>A0A926NXG0</accession>
<dbReference type="Proteomes" id="UP000619078">
    <property type="component" value="Unassembled WGS sequence"/>
</dbReference>
<name>A0A926NXG0_9SPHI</name>
<sequence>METKIYKRLFAFIALLVVSAATFAQDTLPAPPLPPENYTLSKEYKLNKKFDSKTLKQFNFKMNSLNKHMLALSTKINTQVAVKMKGFDKKFKTEFKDFGKNFAGSFSDMVPDVDVNVNNNISRNLSDEDYKRQLASGEIIEKIKNYSKSYSVDGNDVLQISNKFGNVTVNTWNKNEFKVDVQMKFSSDNESNVNDMMEGSSVSDSKSGNVVSFRTAIGDANNGQGNKHQNMSIDYKIYMPASNAINISNQFGVITLPNLSGKTTIRLQFGNLIAQQLTNTQNDVSISFTSDKTSFIELFNGGKLKIQHSNFKAGVVNNADAVFGFSKVDIDRLKGSANVDVKFGKGLSIATLGSAKDVNIKAQFAKVNFDINDSDSFNFDITTKMGNGFDNSSGKAKITGKTPSDDERGYSSTKTYRGYVGKSGSDNKVTITTNFGEVNFN</sequence>